<organism evidence="1 2">
    <name type="scientific">Litoribrevibacter albus</name>
    <dbReference type="NCBI Taxonomy" id="1473156"/>
    <lineage>
        <taxon>Bacteria</taxon>
        <taxon>Pseudomonadati</taxon>
        <taxon>Pseudomonadota</taxon>
        <taxon>Gammaproteobacteria</taxon>
        <taxon>Oceanospirillales</taxon>
        <taxon>Oceanospirillaceae</taxon>
        <taxon>Litoribrevibacter</taxon>
    </lineage>
</organism>
<accession>A0AA37S974</accession>
<sequence>MYEIVTNQTQIPVVALLEARVETCYLATGSYEHRRNNDASVVSLSSTQDAFKRDQLRHYVTHSEDGFYLDIRFTHNEFEFVDAISKWLSRLTTQLLSAFPDLAELVINEFRLGMPMEALPVSKLKAYSDRWESSLWENIQAYKKISRDLHEHYQQALKHWDAEQSV</sequence>
<protein>
    <submittedName>
        <fullName evidence="1">Uncharacterized protein</fullName>
    </submittedName>
</protein>
<comment type="caution">
    <text evidence="1">The sequence shown here is derived from an EMBL/GenBank/DDBJ whole genome shotgun (WGS) entry which is preliminary data.</text>
</comment>
<gene>
    <name evidence="1" type="ORF">GCM10007876_09770</name>
</gene>
<reference evidence="1" key="2">
    <citation type="submission" date="2023-01" db="EMBL/GenBank/DDBJ databases">
        <title>Draft genome sequence of Litoribrevibacter albus strain NBRC 110071.</title>
        <authorList>
            <person name="Sun Q."/>
            <person name="Mori K."/>
        </authorList>
    </citation>
    <scope>NUCLEOTIDE SEQUENCE</scope>
    <source>
        <strain evidence="1">NBRC 110071</strain>
    </source>
</reference>
<reference evidence="1" key="1">
    <citation type="journal article" date="2014" name="Int. J. Syst. Evol. Microbiol.">
        <title>Complete genome sequence of Corynebacterium casei LMG S-19264T (=DSM 44701T), isolated from a smear-ripened cheese.</title>
        <authorList>
            <consortium name="US DOE Joint Genome Institute (JGI-PGF)"/>
            <person name="Walter F."/>
            <person name="Albersmeier A."/>
            <person name="Kalinowski J."/>
            <person name="Ruckert C."/>
        </authorList>
    </citation>
    <scope>NUCLEOTIDE SEQUENCE</scope>
    <source>
        <strain evidence="1">NBRC 110071</strain>
    </source>
</reference>
<evidence type="ECO:0000313" key="2">
    <source>
        <dbReference type="Proteomes" id="UP001161389"/>
    </source>
</evidence>
<dbReference type="AlphaFoldDB" id="A0AA37S974"/>
<dbReference type="Proteomes" id="UP001161389">
    <property type="component" value="Unassembled WGS sequence"/>
</dbReference>
<proteinExistence type="predicted"/>
<keyword evidence="2" id="KW-1185">Reference proteome</keyword>
<evidence type="ECO:0000313" key="1">
    <source>
        <dbReference type="EMBL" id="GLQ30499.1"/>
    </source>
</evidence>
<dbReference type="RefSeq" id="WP_284379477.1">
    <property type="nucleotide sequence ID" value="NZ_BSNM01000006.1"/>
</dbReference>
<dbReference type="EMBL" id="BSNM01000006">
    <property type="protein sequence ID" value="GLQ30499.1"/>
    <property type="molecule type" value="Genomic_DNA"/>
</dbReference>
<name>A0AA37S974_9GAMM</name>